<dbReference type="OrthoDB" id="7061297at2"/>
<dbReference type="InterPro" id="IPR001646">
    <property type="entry name" value="5peptide_repeat"/>
</dbReference>
<dbReference type="RefSeq" id="WP_042553025.1">
    <property type="nucleotide sequence ID" value="NZ_JXQW01000013.1"/>
</dbReference>
<accession>A0A0D0KTY5</accession>
<organism evidence="1 2">
    <name type="scientific">Pseudomonas fulva</name>
    <dbReference type="NCBI Taxonomy" id="47880"/>
    <lineage>
        <taxon>Bacteria</taxon>
        <taxon>Pseudomonadati</taxon>
        <taxon>Pseudomonadota</taxon>
        <taxon>Gammaproteobacteria</taxon>
        <taxon>Pseudomonadales</taxon>
        <taxon>Pseudomonadaceae</taxon>
        <taxon>Pseudomonas</taxon>
    </lineage>
</organism>
<evidence type="ECO:0000313" key="2">
    <source>
        <dbReference type="Proteomes" id="UP000032068"/>
    </source>
</evidence>
<proteinExistence type="predicted"/>
<dbReference type="Pfam" id="PF00805">
    <property type="entry name" value="Pentapeptide"/>
    <property type="match status" value="1"/>
</dbReference>
<dbReference type="SUPFAM" id="SSF141571">
    <property type="entry name" value="Pentapeptide repeat-like"/>
    <property type="match status" value="1"/>
</dbReference>
<dbReference type="EMBL" id="JXQW01000013">
    <property type="protein sequence ID" value="KIQ03322.1"/>
    <property type="molecule type" value="Genomic_DNA"/>
</dbReference>
<dbReference type="PIRSF" id="PIRSF029688">
    <property type="entry name" value="UCP29688_pentapep"/>
    <property type="match status" value="1"/>
</dbReference>
<protein>
    <submittedName>
        <fullName evidence="1">Pentapeptide repeat-containing protein</fullName>
    </submittedName>
</protein>
<comment type="caution">
    <text evidence="1">The sequence shown here is derived from an EMBL/GenBank/DDBJ whole genome shotgun (WGS) entry which is preliminary data.</text>
</comment>
<dbReference type="Gene3D" id="2.160.20.80">
    <property type="entry name" value="E3 ubiquitin-protein ligase SopA"/>
    <property type="match status" value="1"/>
</dbReference>
<reference evidence="1 2" key="1">
    <citation type="submission" date="2014-12" db="EMBL/GenBank/DDBJ databases">
        <title>16Stimator: statistical estimation of ribosomal gene copy numbers from draft genome assemblies.</title>
        <authorList>
            <person name="Perisin M.A."/>
            <person name="Vetter M."/>
            <person name="Gilbert J.A."/>
            <person name="Bergelson J."/>
        </authorList>
    </citation>
    <scope>NUCLEOTIDE SEQUENCE [LARGE SCALE GENOMIC DNA]</scope>
    <source>
        <strain evidence="1 2">MEJ086</strain>
    </source>
</reference>
<dbReference type="AlphaFoldDB" id="A0A0D0KTY5"/>
<gene>
    <name evidence="1" type="ORF">RU08_06715</name>
</gene>
<evidence type="ECO:0000313" key="1">
    <source>
        <dbReference type="EMBL" id="KIQ03322.1"/>
    </source>
</evidence>
<dbReference type="Proteomes" id="UP000032068">
    <property type="component" value="Unassembled WGS sequence"/>
</dbReference>
<name>A0A0D0KTY5_9PSED</name>
<sequence length="118" mass="13091">MSQPRQLDTPLYRLLHNDDVAAFNAQRPQGAGIDLSGGDFRGLDLRTLDAEGIDFRDAYFRGADLRGVDLRTAQLEGASIAHAQISGAYFPAELSADEILMSMNFGTRLRYRTHPNHL</sequence>
<dbReference type="InterPro" id="IPR016933">
    <property type="entry name" value="UCP029688_pentapep"/>
</dbReference>